<keyword evidence="3 4" id="KW-0408">Iron</keyword>
<dbReference type="SUPFAM" id="SSF46626">
    <property type="entry name" value="Cytochrome c"/>
    <property type="match status" value="1"/>
</dbReference>
<evidence type="ECO:0000256" key="4">
    <source>
        <dbReference type="PROSITE-ProRule" id="PRU00433"/>
    </source>
</evidence>
<evidence type="ECO:0000313" key="7">
    <source>
        <dbReference type="EMBL" id="PMR77425.1"/>
    </source>
</evidence>
<evidence type="ECO:0000313" key="8">
    <source>
        <dbReference type="Proteomes" id="UP000235803"/>
    </source>
</evidence>
<feature type="chain" id="PRO_5014951197" evidence="5">
    <location>
        <begin position="23"/>
        <end position="123"/>
    </location>
</feature>
<organism evidence="7 8">
    <name type="scientific">Billgrantia endophytica</name>
    <dbReference type="NCBI Taxonomy" id="2033802"/>
    <lineage>
        <taxon>Bacteria</taxon>
        <taxon>Pseudomonadati</taxon>
        <taxon>Pseudomonadota</taxon>
        <taxon>Gammaproteobacteria</taxon>
        <taxon>Oceanospirillales</taxon>
        <taxon>Halomonadaceae</taxon>
        <taxon>Billgrantia</taxon>
    </lineage>
</organism>
<dbReference type="EMBL" id="PNRF01000007">
    <property type="protein sequence ID" value="PMR77425.1"/>
    <property type="molecule type" value="Genomic_DNA"/>
</dbReference>
<dbReference type="InterPro" id="IPR009056">
    <property type="entry name" value="Cyt_c-like_dom"/>
</dbReference>
<keyword evidence="1 4" id="KW-0349">Heme</keyword>
<evidence type="ECO:0000256" key="1">
    <source>
        <dbReference type="ARBA" id="ARBA00022617"/>
    </source>
</evidence>
<comment type="caution">
    <text evidence="7">The sequence shown here is derived from an EMBL/GenBank/DDBJ whole genome shotgun (WGS) entry which is preliminary data.</text>
</comment>
<keyword evidence="2 4" id="KW-0479">Metal-binding</keyword>
<proteinExistence type="predicted"/>
<dbReference type="GO" id="GO:0009055">
    <property type="term" value="F:electron transfer activity"/>
    <property type="evidence" value="ECO:0007669"/>
    <property type="project" value="InterPro"/>
</dbReference>
<keyword evidence="5" id="KW-0732">Signal</keyword>
<dbReference type="InterPro" id="IPR036909">
    <property type="entry name" value="Cyt_c-like_dom_sf"/>
</dbReference>
<evidence type="ECO:0000256" key="2">
    <source>
        <dbReference type="ARBA" id="ARBA00022723"/>
    </source>
</evidence>
<evidence type="ECO:0000259" key="6">
    <source>
        <dbReference type="PROSITE" id="PS51007"/>
    </source>
</evidence>
<protein>
    <submittedName>
        <fullName evidence="7">Cytochrome c class I NirC</fullName>
    </submittedName>
</protein>
<gene>
    <name evidence="7" type="ORF">C1H69_02530</name>
</gene>
<keyword evidence="8" id="KW-1185">Reference proteome</keyword>
<evidence type="ECO:0000256" key="3">
    <source>
        <dbReference type="ARBA" id="ARBA00023004"/>
    </source>
</evidence>
<dbReference type="OrthoDB" id="8689082at2"/>
<dbReference type="GO" id="GO:0020037">
    <property type="term" value="F:heme binding"/>
    <property type="evidence" value="ECO:0007669"/>
    <property type="project" value="InterPro"/>
</dbReference>
<dbReference type="AlphaFoldDB" id="A0A2N7UAJ5"/>
<dbReference type="GO" id="GO:0046872">
    <property type="term" value="F:metal ion binding"/>
    <property type="evidence" value="ECO:0007669"/>
    <property type="project" value="UniProtKB-KW"/>
</dbReference>
<dbReference type="Gene3D" id="1.10.760.10">
    <property type="entry name" value="Cytochrome c-like domain"/>
    <property type="match status" value="1"/>
</dbReference>
<sequence>MHPSAMLPLLFGFLMLSTNAMAESHQDNQQEPLAANRQTELKTLLYQDCGSCHGMTLRGGLGPALPRDRMEGFTAEALSHIILHGIPGSAMPGWNALISEEDARWIAEHLKHDNPLETLNPQD</sequence>
<evidence type="ECO:0000256" key="5">
    <source>
        <dbReference type="SAM" id="SignalP"/>
    </source>
</evidence>
<feature type="signal peptide" evidence="5">
    <location>
        <begin position="1"/>
        <end position="22"/>
    </location>
</feature>
<accession>A0A2N7UAJ5</accession>
<reference evidence="7 8" key="1">
    <citation type="submission" date="2018-01" db="EMBL/GenBank/DDBJ databases">
        <title>Halomonas endophytica sp. nov., isolated from storage liquid in the stems of Populus euphratica.</title>
        <authorList>
            <person name="Chen C."/>
        </authorList>
    </citation>
    <scope>NUCLEOTIDE SEQUENCE [LARGE SCALE GENOMIC DNA]</scope>
    <source>
        <strain evidence="7 8">MC28</strain>
    </source>
</reference>
<dbReference type="Pfam" id="PF13442">
    <property type="entry name" value="Cytochrome_CBB3"/>
    <property type="match status" value="1"/>
</dbReference>
<dbReference type="Proteomes" id="UP000235803">
    <property type="component" value="Unassembled WGS sequence"/>
</dbReference>
<name>A0A2N7UAJ5_9GAMM</name>
<dbReference type="PROSITE" id="PS51007">
    <property type="entry name" value="CYTC"/>
    <property type="match status" value="1"/>
</dbReference>
<feature type="domain" description="Cytochrome c" evidence="6">
    <location>
        <begin position="32"/>
        <end position="114"/>
    </location>
</feature>